<dbReference type="EMBL" id="JELY01001309">
    <property type="protein sequence ID" value="KYF56240.1"/>
    <property type="molecule type" value="Genomic_DNA"/>
</dbReference>
<protein>
    <recommendedName>
        <fullName evidence="3">Bacterial sugar transferase domain-containing protein</fullName>
    </recommendedName>
</protein>
<dbReference type="Proteomes" id="UP000075420">
    <property type="component" value="Unassembled WGS sequence"/>
</dbReference>
<proteinExistence type="inferred from homology"/>
<feature type="compositionally biased region" description="Polar residues" evidence="2">
    <location>
        <begin position="1"/>
        <end position="10"/>
    </location>
</feature>
<organism evidence="4 5">
    <name type="scientific">Sorangium cellulosum</name>
    <name type="common">Polyangium cellulosum</name>
    <dbReference type="NCBI Taxonomy" id="56"/>
    <lineage>
        <taxon>Bacteria</taxon>
        <taxon>Pseudomonadati</taxon>
        <taxon>Myxococcota</taxon>
        <taxon>Polyangia</taxon>
        <taxon>Polyangiales</taxon>
        <taxon>Polyangiaceae</taxon>
        <taxon>Sorangium</taxon>
    </lineage>
</organism>
<dbReference type="GO" id="GO:0016780">
    <property type="term" value="F:phosphotransferase activity, for other substituted phosphate groups"/>
    <property type="evidence" value="ECO:0007669"/>
    <property type="project" value="TreeGrafter"/>
</dbReference>
<name>A0A150PKS7_SORCE</name>
<evidence type="ECO:0000313" key="5">
    <source>
        <dbReference type="Proteomes" id="UP000075420"/>
    </source>
</evidence>
<dbReference type="PANTHER" id="PTHR30576:SF10">
    <property type="entry name" value="SLL5057 PROTEIN"/>
    <property type="match status" value="1"/>
</dbReference>
<accession>A0A150PKS7</accession>
<feature type="region of interest" description="Disordered" evidence="2">
    <location>
        <begin position="1"/>
        <end position="21"/>
    </location>
</feature>
<dbReference type="InterPro" id="IPR003362">
    <property type="entry name" value="Bact_transf"/>
</dbReference>
<comment type="similarity">
    <text evidence="1">Belongs to the bacterial sugar transferase family.</text>
</comment>
<dbReference type="Pfam" id="PF02397">
    <property type="entry name" value="Bac_transf"/>
    <property type="match status" value="1"/>
</dbReference>
<evidence type="ECO:0000313" key="4">
    <source>
        <dbReference type="EMBL" id="KYF56240.1"/>
    </source>
</evidence>
<comment type="caution">
    <text evidence="4">The sequence shown here is derived from an EMBL/GenBank/DDBJ whole genome shotgun (WGS) entry which is preliminary data.</text>
</comment>
<evidence type="ECO:0000259" key="3">
    <source>
        <dbReference type="Pfam" id="PF02397"/>
    </source>
</evidence>
<evidence type="ECO:0000256" key="2">
    <source>
        <dbReference type="SAM" id="MobiDB-lite"/>
    </source>
</evidence>
<dbReference type="AlphaFoldDB" id="A0A150PKS7"/>
<dbReference type="PANTHER" id="PTHR30576">
    <property type="entry name" value="COLANIC BIOSYNTHESIS UDP-GLUCOSE LIPID CARRIER TRANSFERASE"/>
    <property type="match status" value="1"/>
</dbReference>
<evidence type="ECO:0000256" key="1">
    <source>
        <dbReference type="ARBA" id="ARBA00006464"/>
    </source>
</evidence>
<feature type="domain" description="Bacterial sugar transferase" evidence="3">
    <location>
        <begin position="90"/>
        <end position="289"/>
    </location>
</feature>
<gene>
    <name evidence="4" type="ORF">BE08_26400</name>
</gene>
<sequence>MTCASTSFASGETAPPEPLDPGAPVVVEGLDAVGEVLQRTRGRAQAVAIASRDLEWLAERLGITERTPEGIPVIRFGTGQRSGLDALATRAVEKLVAATVLGAGAPLWLAIALLIRLESPGGAFHVAPRAGLGGKPFAFFKYRTMRARRRDGEDEGDAARLAVIRGDIPGFTREDGTVIPKHPRDPRITRLGGVLRWLCLDEIPQLLHVLTGDMALVGPRPYPMAEYDALKAWHRLRTDGRPGITGLWQVVARNQVTFDQSVILDIYYLANASFWLDMKIIGITPLRMLFGVGSY</sequence>
<reference evidence="4 5" key="1">
    <citation type="submission" date="2014-02" db="EMBL/GenBank/DDBJ databases">
        <title>The small core and large imbalanced accessory genome model reveals a collaborative survival strategy of Sorangium cellulosum strains in nature.</title>
        <authorList>
            <person name="Han K."/>
            <person name="Peng R."/>
            <person name="Blom J."/>
            <person name="Li Y.-Z."/>
        </authorList>
    </citation>
    <scope>NUCLEOTIDE SEQUENCE [LARGE SCALE GENOMIC DNA]</scope>
    <source>
        <strain evidence="4 5">So0157-25</strain>
    </source>
</reference>